<dbReference type="AlphaFoldDB" id="A0A2S8B3P8"/>
<dbReference type="Proteomes" id="UP000238954">
    <property type="component" value="Chromosome"/>
</dbReference>
<dbReference type="InterPro" id="IPR054357">
    <property type="entry name" value="MFE-2_N"/>
</dbReference>
<organism evidence="3 4">
    <name type="scientific">Sphingopyxis lindanitolerans</name>
    <dbReference type="NCBI Taxonomy" id="2054227"/>
    <lineage>
        <taxon>Bacteria</taxon>
        <taxon>Pseudomonadati</taxon>
        <taxon>Pseudomonadota</taxon>
        <taxon>Alphaproteobacteria</taxon>
        <taxon>Sphingomonadales</taxon>
        <taxon>Sphingomonadaceae</taxon>
        <taxon>Sphingopyxis</taxon>
    </lineage>
</organism>
<name>A0A2S8B3P8_9SPHN</name>
<dbReference type="InterPro" id="IPR002539">
    <property type="entry name" value="MaoC-like_dom"/>
</dbReference>
<sequence>MAIDETFLLAYPPVECRRSYNARDTMLYALGLGVGADDPLDPRALRFVYEKDLMALPTMAVVLASPSGWLADPRLGIDYMQLLHGEESLTIHRPIPAEGDLSSVTRIEAVFDKGPGRGALLYTRREIRDFESSEPLATIGSSYFLRGDGGFGGRSDGAPTPYPTPTRRPDATIDFRTRTDQALLYRLSGDHNPLHIDPSVAKKAGFDRPILHGLCSYGLAGRAMVHLLCDGDSARLRRLDVRFAKPVFPGETLRIALWREADGRAAFEVMSVERELVVLRNGLAEYQG</sequence>
<dbReference type="RefSeq" id="WP_106000357.1">
    <property type="nucleotide sequence ID" value="NZ_CM009578.1"/>
</dbReference>
<dbReference type="GO" id="GO:0003857">
    <property type="term" value="F:(3S)-3-hydroxyacyl-CoA dehydrogenase (NAD+) activity"/>
    <property type="evidence" value="ECO:0007669"/>
    <property type="project" value="TreeGrafter"/>
</dbReference>
<dbReference type="GO" id="GO:0006635">
    <property type="term" value="P:fatty acid beta-oxidation"/>
    <property type="evidence" value="ECO:0007669"/>
    <property type="project" value="TreeGrafter"/>
</dbReference>
<dbReference type="Gene3D" id="3.10.129.10">
    <property type="entry name" value="Hotdog Thioesterase"/>
    <property type="match status" value="1"/>
</dbReference>
<accession>A0A2S8B3P8</accession>
<protein>
    <submittedName>
        <fullName evidence="3">3-alpha,7-alpha, 12-alpha-trihydroxy-5-beta-cholest-24-enoyl-CoA hydratase</fullName>
    </submittedName>
</protein>
<feature type="domain" description="MaoC-like" evidence="1">
    <location>
        <begin position="165"/>
        <end position="276"/>
    </location>
</feature>
<evidence type="ECO:0000259" key="2">
    <source>
        <dbReference type="Pfam" id="PF22622"/>
    </source>
</evidence>
<dbReference type="PANTHER" id="PTHR13078:SF56">
    <property type="entry name" value="PEROXISOMAL MULTIFUNCTIONAL ENZYME TYPE 2"/>
    <property type="match status" value="1"/>
</dbReference>
<evidence type="ECO:0000313" key="4">
    <source>
        <dbReference type="Proteomes" id="UP000238954"/>
    </source>
</evidence>
<feature type="domain" description="Peroxisomal multifunctional enzyme type 2-like N-terminal" evidence="2">
    <location>
        <begin position="19"/>
        <end position="147"/>
    </location>
</feature>
<evidence type="ECO:0000313" key="3">
    <source>
        <dbReference type="EMBL" id="PQM26987.1"/>
    </source>
</evidence>
<evidence type="ECO:0000259" key="1">
    <source>
        <dbReference type="Pfam" id="PF01575"/>
    </source>
</evidence>
<dbReference type="Pfam" id="PF01575">
    <property type="entry name" value="MaoC_dehydratas"/>
    <property type="match status" value="1"/>
</dbReference>
<keyword evidence="4" id="KW-1185">Reference proteome</keyword>
<dbReference type="Pfam" id="PF22622">
    <property type="entry name" value="MFE-2_hydrat-2_N"/>
    <property type="match status" value="1"/>
</dbReference>
<dbReference type="SUPFAM" id="SSF54637">
    <property type="entry name" value="Thioesterase/thiol ester dehydrase-isomerase"/>
    <property type="match status" value="2"/>
</dbReference>
<dbReference type="GO" id="GO:0044594">
    <property type="term" value="F:17-beta-hydroxysteroid dehydrogenase (NAD+) activity"/>
    <property type="evidence" value="ECO:0007669"/>
    <property type="project" value="TreeGrafter"/>
</dbReference>
<dbReference type="InterPro" id="IPR029069">
    <property type="entry name" value="HotDog_dom_sf"/>
</dbReference>
<dbReference type="CDD" id="cd03448">
    <property type="entry name" value="HDE_HSD"/>
    <property type="match status" value="1"/>
</dbReference>
<dbReference type="OrthoDB" id="5522043at2"/>
<proteinExistence type="predicted"/>
<dbReference type="EMBL" id="PHFW01000003">
    <property type="protein sequence ID" value="PQM26987.1"/>
    <property type="molecule type" value="Genomic_DNA"/>
</dbReference>
<dbReference type="PANTHER" id="PTHR13078">
    <property type="entry name" value="PEROXISOMAL MULTIFUNCTIONAL ENZYME TYPE 2-RELATED"/>
    <property type="match status" value="1"/>
</dbReference>
<dbReference type="GO" id="GO:0004300">
    <property type="term" value="F:enoyl-CoA hydratase activity"/>
    <property type="evidence" value="ECO:0007669"/>
    <property type="project" value="TreeGrafter"/>
</dbReference>
<reference evidence="4" key="1">
    <citation type="submission" date="2017-11" db="EMBL/GenBank/DDBJ databases">
        <title>The complete genome sequence of Sphingopyxis pomeranensis sp. nov. strain WS5A3p.</title>
        <authorList>
            <person name="Kaminski M.A."/>
        </authorList>
    </citation>
    <scope>NUCLEOTIDE SEQUENCE [LARGE SCALE GENOMIC DNA]</scope>
    <source>
        <strain evidence="4">WS5A3p</strain>
    </source>
</reference>
<gene>
    <name evidence="3" type="ORF">CVO77_18650</name>
</gene>
<comment type="caution">
    <text evidence="3">The sequence shown here is derived from an EMBL/GenBank/DDBJ whole genome shotgun (WGS) entry which is preliminary data.</text>
</comment>